<reference evidence="2" key="1">
    <citation type="submission" date="2020-11" db="EMBL/GenBank/DDBJ databases">
        <authorList>
            <person name="Whitehead M."/>
        </authorList>
    </citation>
    <scope>NUCLEOTIDE SEQUENCE</scope>
    <source>
        <strain evidence="2">EGII</strain>
    </source>
</reference>
<protein>
    <submittedName>
        <fullName evidence="2">(Mediterranean fruit fly) hypothetical protein</fullName>
    </submittedName>
</protein>
<evidence type="ECO:0000313" key="3">
    <source>
        <dbReference type="Proteomes" id="UP000606786"/>
    </source>
</evidence>
<dbReference type="OrthoDB" id="331600at2759"/>
<evidence type="ECO:0000313" key="2">
    <source>
        <dbReference type="EMBL" id="CAD6991652.1"/>
    </source>
</evidence>
<dbReference type="Proteomes" id="UP000606786">
    <property type="component" value="Unassembled WGS sequence"/>
</dbReference>
<dbReference type="AlphaFoldDB" id="A0A811TXY6"/>
<accession>A0A811TXY6</accession>
<keyword evidence="3" id="KW-1185">Reference proteome</keyword>
<gene>
    <name evidence="2" type="ORF">CCAP1982_LOCUS566</name>
</gene>
<evidence type="ECO:0000256" key="1">
    <source>
        <dbReference type="SAM" id="MobiDB-lite"/>
    </source>
</evidence>
<name>A0A811TXY6_CERCA</name>
<sequence>MEVDEEEVEKQRQRCLRVNEKFLAEHLRTTDMAVNLVVEFLPKLPGEVPDHFLNEYAPIKDMSIQQQVGKIAKLLGEQMTAQKIGPGSAAFSKEVPMRPRPLEPMDTTESEQPVDEDQLRKDEAKKLRENMERVKGEQELIERMKMRAKTLKLQEVTNHFLAQLRKNFF</sequence>
<feature type="region of interest" description="Disordered" evidence="1">
    <location>
        <begin position="85"/>
        <end position="119"/>
    </location>
</feature>
<proteinExistence type="predicted"/>
<dbReference type="EMBL" id="CAJHJT010000001">
    <property type="protein sequence ID" value="CAD6991652.1"/>
    <property type="molecule type" value="Genomic_DNA"/>
</dbReference>
<feature type="compositionally biased region" description="Acidic residues" evidence="1">
    <location>
        <begin position="106"/>
        <end position="116"/>
    </location>
</feature>
<comment type="caution">
    <text evidence="2">The sequence shown here is derived from an EMBL/GenBank/DDBJ whole genome shotgun (WGS) entry which is preliminary data.</text>
</comment>
<organism evidence="2 3">
    <name type="scientific">Ceratitis capitata</name>
    <name type="common">Mediterranean fruit fly</name>
    <name type="synonym">Tephritis capitata</name>
    <dbReference type="NCBI Taxonomy" id="7213"/>
    <lineage>
        <taxon>Eukaryota</taxon>
        <taxon>Metazoa</taxon>
        <taxon>Ecdysozoa</taxon>
        <taxon>Arthropoda</taxon>
        <taxon>Hexapoda</taxon>
        <taxon>Insecta</taxon>
        <taxon>Pterygota</taxon>
        <taxon>Neoptera</taxon>
        <taxon>Endopterygota</taxon>
        <taxon>Diptera</taxon>
        <taxon>Brachycera</taxon>
        <taxon>Muscomorpha</taxon>
        <taxon>Tephritoidea</taxon>
        <taxon>Tephritidae</taxon>
        <taxon>Ceratitis</taxon>
        <taxon>Ceratitis</taxon>
    </lineage>
</organism>